<feature type="domain" description="T20D4.11-like" evidence="2">
    <location>
        <begin position="173"/>
        <end position="282"/>
    </location>
</feature>
<evidence type="ECO:0000256" key="1">
    <source>
        <dbReference type="SAM" id="MobiDB-lite"/>
    </source>
</evidence>
<dbReference type="HOGENOM" id="CLU_449958_0_0_1"/>
<gene>
    <name evidence="3" type="ORF">CAEBREN_14060</name>
</gene>
<dbReference type="Pfam" id="PF01579">
    <property type="entry name" value="DUF19"/>
    <property type="match status" value="3"/>
</dbReference>
<dbReference type="OrthoDB" id="5870717at2759"/>
<dbReference type="EMBL" id="GL379787">
    <property type="protein sequence ID" value="EGT31052.1"/>
    <property type="molecule type" value="Genomic_DNA"/>
</dbReference>
<organism evidence="4">
    <name type="scientific">Caenorhabditis brenneri</name>
    <name type="common">Nematode worm</name>
    <dbReference type="NCBI Taxonomy" id="135651"/>
    <lineage>
        <taxon>Eukaryota</taxon>
        <taxon>Metazoa</taxon>
        <taxon>Ecdysozoa</taxon>
        <taxon>Nematoda</taxon>
        <taxon>Chromadorea</taxon>
        <taxon>Rhabditida</taxon>
        <taxon>Rhabditina</taxon>
        <taxon>Rhabditomorpha</taxon>
        <taxon>Rhabditoidea</taxon>
        <taxon>Rhabditidae</taxon>
        <taxon>Peloderinae</taxon>
        <taxon>Caenorhabditis</taxon>
    </lineage>
</organism>
<reference evidence="4" key="1">
    <citation type="submission" date="2011-07" db="EMBL/GenBank/DDBJ databases">
        <authorList>
            <consortium name="Caenorhabditis brenneri Sequencing and Analysis Consortium"/>
            <person name="Wilson R.K."/>
        </authorList>
    </citation>
    <scope>NUCLEOTIDE SEQUENCE [LARGE SCALE GENOMIC DNA]</scope>
    <source>
        <strain evidence="4">PB2801</strain>
    </source>
</reference>
<name>G0M9X8_CAEBE</name>
<feature type="compositionally biased region" description="Basic and acidic residues" evidence="1">
    <location>
        <begin position="626"/>
        <end position="635"/>
    </location>
</feature>
<dbReference type="PANTHER" id="PTHR31897:SF2">
    <property type="entry name" value="DUF19 DOMAIN-CONTAINING PROTEIN"/>
    <property type="match status" value="1"/>
</dbReference>
<dbReference type="Proteomes" id="UP000008068">
    <property type="component" value="Unassembled WGS sequence"/>
</dbReference>
<feature type="domain" description="T20D4.11-like" evidence="2">
    <location>
        <begin position="344"/>
        <end position="471"/>
    </location>
</feature>
<protein>
    <recommendedName>
        <fullName evidence="2">T20D4.11-like domain-containing protein</fullName>
    </recommendedName>
</protein>
<evidence type="ECO:0000259" key="2">
    <source>
        <dbReference type="Pfam" id="PF01579"/>
    </source>
</evidence>
<evidence type="ECO:0000313" key="4">
    <source>
        <dbReference type="Proteomes" id="UP000008068"/>
    </source>
</evidence>
<accession>G0M9X8</accession>
<dbReference type="InParanoid" id="G0M9X8"/>
<dbReference type="AlphaFoldDB" id="G0M9X8"/>
<feature type="region of interest" description="Disordered" evidence="1">
    <location>
        <begin position="616"/>
        <end position="635"/>
    </location>
</feature>
<keyword evidence="4" id="KW-1185">Reference proteome</keyword>
<dbReference type="InterPro" id="IPR002542">
    <property type="entry name" value="T20D4.11-like_dom"/>
</dbReference>
<sequence>MCSVYSHQLDEITGDDWDQVDKIFTDNKTLHDIPLVCDRLLACLEQLQCDEAQSKFHFYEKKCGKLEFRNNEMSSCISSVYEEIHYRNDSCTNDFDYFSLYFPIKNESYIHGKSCFMKIVNSHCSEKAITWLEDNYDKKFLKLLTTPPNDGECTSLHQELLGRQCEPECIEQGKVPENCRKLKNCFEGTDCTVVKENMIDEECDQLNYRNFDLTHCMKKFYRQLYEGESSCSGDYLSRNMTIKLEAFTSGKSCFMDFVETYCSTRVLPYLTSSYEEFLEVLTVPATTNQSCVSLRDQLITAECSVFETRLSEEIEALQTTKTLRATCKDMEECLNQSPYISAGNDLDEYKKRCHNEISLNCYAGIKCTESQEQKIIYDQKCEKLYFDNQNITKCIFYFYDAVYQENPTCVKEFNYFSKDMRIRRGAYTSGKSCLMDFAKKNCAASAIEYLNSDYERLLEVMTTPTDEEKCDSLHDELMAKQCEPEVKNATLDIMLAKMNSMQGLPIDNAMMLKKCESMKQCLSDYCYYNSTVINTIDELCDLVNSRGTTFNTCFAKISTDVDVTKYECIDYTPSKTPMGSAIATAKMLEFLKDKSCVKTVMKGECDPRALEILMKDGRSGRRRGKNKDDVAKGLR</sequence>
<feature type="domain" description="T20D4.11-like" evidence="2">
    <location>
        <begin position="20"/>
        <end position="138"/>
    </location>
</feature>
<dbReference type="PANTHER" id="PTHR31897">
    <property type="entry name" value="PROTEIN CBG17011-RELATED"/>
    <property type="match status" value="1"/>
</dbReference>
<evidence type="ECO:0000313" key="3">
    <source>
        <dbReference type="EMBL" id="EGT31052.1"/>
    </source>
</evidence>
<dbReference type="eggNOG" id="ENOG502TJPZ">
    <property type="taxonomic scope" value="Eukaryota"/>
</dbReference>
<proteinExistence type="predicted"/>